<name>A0A9P0PAS8_ACAOB</name>
<protein>
    <submittedName>
        <fullName evidence="1">Uncharacterized protein</fullName>
    </submittedName>
</protein>
<sequence length="75" mass="8130">MCCSVQCANSPFAAAAAFWVPADVVRPNYLFTLITCSPGIHYTVVRKVSTRHVYLTSCTCQNGARCIGLSDTVDK</sequence>
<evidence type="ECO:0000313" key="2">
    <source>
        <dbReference type="Proteomes" id="UP001152888"/>
    </source>
</evidence>
<gene>
    <name evidence="1" type="ORF">ACAOBT_LOCUS9941</name>
</gene>
<dbReference type="AlphaFoldDB" id="A0A9P0PAS8"/>
<proteinExistence type="predicted"/>
<reference evidence="1" key="1">
    <citation type="submission" date="2022-03" db="EMBL/GenBank/DDBJ databases">
        <authorList>
            <person name="Sayadi A."/>
        </authorList>
    </citation>
    <scope>NUCLEOTIDE SEQUENCE</scope>
</reference>
<accession>A0A9P0PAS8</accession>
<dbReference type="Proteomes" id="UP001152888">
    <property type="component" value="Unassembled WGS sequence"/>
</dbReference>
<keyword evidence="2" id="KW-1185">Reference proteome</keyword>
<dbReference type="EMBL" id="CAKOFQ010006797">
    <property type="protein sequence ID" value="CAH1972333.1"/>
    <property type="molecule type" value="Genomic_DNA"/>
</dbReference>
<organism evidence="1 2">
    <name type="scientific">Acanthoscelides obtectus</name>
    <name type="common">Bean weevil</name>
    <name type="synonym">Bruchus obtectus</name>
    <dbReference type="NCBI Taxonomy" id="200917"/>
    <lineage>
        <taxon>Eukaryota</taxon>
        <taxon>Metazoa</taxon>
        <taxon>Ecdysozoa</taxon>
        <taxon>Arthropoda</taxon>
        <taxon>Hexapoda</taxon>
        <taxon>Insecta</taxon>
        <taxon>Pterygota</taxon>
        <taxon>Neoptera</taxon>
        <taxon>Endopterygota</taxon>
        <taxon>Coleoptera</taxon>
        <taxon>Polyphaga</taxon>
        <taxon>Cucujiformia</taxon>
        <taxon>Chrysomeloidea</taxon>
        <taxon>Chrysomelidae</taxon>
        <taxon>Bruchinae</taxon>
        <taxon>Bruchini</taxon>
        <taxon>Acanthoscelides</taxon>
    </lineage>
</organism>
<comment type="caution">
    <text evidence="1">The sequence shown here is derived from an EMBL/GenBank/DDBJ whole genome shotgun (WGS) entry which is preliminary data.</text>
</comment>
<evidence type="ECO:0000313" key="1">
    <source>
        <dbReference type="EMBL" id="CAH1972333.1"/>
    </source>
</evidence>